<protein>
    <recommendedName>
        <fullName evidence="3">Retrovirus-related Pol polyprotein from transposon TNT 1-94-like beta-barrel domain-containing protein</fullName>
    </recommendedName>
</protein>
<evidence type="ECO:0000256" key="1">
    <source>
        <dbReference type="SAM" id="MobiDB-lite"/>
    </source>
</evidence>
<gene>
    <name evidence="4" type="ORF">LTRI10_LOCUS24805</name>
</gene>
<dbReference type="Proteomes" id="UP001497516">
    <property type="component" value="Chromosome 4"/>
</dbReference>
<feature type="signal peptide" evidence="2">
    <location>
        <begin position="1"/>
        <end position="19"/>
    </location>
</feature>
<feature type="region of interest" description="Disordered" evidence="1">
    <location>
        <begin position="73"/>
        <end position="118"/>
    </location>
</feature>
<keyword evidence="2" id="KW-0732">Signal</keyword>
<dbReference type="AlphaFoldDB" id="A0AAV2ECA8"/>
<feature type="compositionally biased region" description="Low complexity" evidence="1">
    <location>
        <begin position="79"/>
        <end position="117"/>
    </location>
</feature>
<evidence type="ECO:0000259" key="3">
    <source>
        <dbReference type="Pfam" id="PF22936"/>
    </source>
</evidence>
<reference evidence="4 5" key="1">
    <citation type="submission" date="2024-04" db="EMBL/GenBank/DDBJ databases">
        <authorList>
            <person name="Fracassetti M."/>
        </authorList>
    </citation>
    <scope>NUCLEOTIDE SEQUENCE [LARGE SCALE GENOMIC DNA]</scope>
</reference>
<feature type="domain" description="Retrovirus-related Pol polyprotein from transposon TNT 1-94-like beta-barrel" evidence="3">
    <location>
        <begin position="151"/>
        <end position="226"/>
    </location>
</feature>
<organism evidence="4 5">
    <name type="scientific">Linum trigynum</name>
    <dbReference type="NCBI Taxonomy" id="586398"/>
    <lineage>
        <taxon>Eukaryota</taxon>
        <taxon>Viridiplantae</taxon>
        <taxon>Streptophyta</taxon>
        <taxon>Embryophyta</taxon>
        <taxon>Tracheophyta</taxon>
        <taxon>Spermatophyta</taxon>
        <taxon>Magnoliopsida</taxon>
        <taxon>eudicotyledons</taxon>
        <taxon>Gunneridae</taxon>
        <taxon>Pentapetalae</taxon>
        <taxon>rosids</taxon>
        <taxon>fabids</taxon>
        <taxon>Malpighiales</taxon>
        <taxon>Linaceae</taxon>
        <taxon>Linum</taxon>
    </lineage>
</organism>
<evidence type="ECO:0000313" key="5">
    <source>
        <dbReference type="Proteomes" id="UP001497516"/>
    </source>
</evidence>
<dbReference type="Pfam" id="PF22936">
    <property type="entry name" value="Pol_BBD"/>
    <property type="match status" value="1"/>
</dbReference>
<feature type="chain" id="PRO_5043527955" description="Retrovirus-related Pol polyprotein from transposon TNT 1-94-like beta-barrel domain-containing protein" evidence="2">
    <location>
        <begin position="20"/>
        <end position="342"/>
    </location>
</feature>
<sequence>MASPVILVLFLLFSPVALSLVVPCPGRFICYHCKESVHIHIRCPKKQVCNYCKVVGHLIGDYSIFARLNRQKGGGGQRPSSSSAGHGPAAPAYATTLAPSDDPGDTTSSSSSATSISQEDIRRLVREAIQESLHTTLIATFFMGMPSHSQWHLDYATVNHMTIDRYAFETLQPSSSISLQVANGSNISVDGVGSMHSRRLSLPRAYYVPQLAPNLVSVGQLADGGCHITFDVHGCTMKDIRPRAEIGRGCKRGRVYMLESYLRGDVNRGGTPRGTALGDGSVMGIFKRAVGGAPGVPQPDSSISSLCGSYSGYSVKLLDWDLWYFRLGHPNKSKLFETFKNN</sequence>
<dbReference type="InterPro" id="IPR054722">
    <property type="entry name" value="PolX-like_BBD"/>
</dbReference>
<accession>A0AAV2ECA8</accession>
<dbReference type="EMBL" id="OZ034817">
    <property type="protein sequence ID" value="CAL1383539.1"/>
    <property type="molecule type" value="Genomic_DNA"/>
</dbReference>
<evidence type="ECO:0000256" key="2">
    <source>
        <dbReference type="SAM" id="SignalP"/>
    </source>
</evidence>
<name>A0AAV2ECA8_9ROSI</name>
<evidence type="ECO:0000313" key="4">
    <source>
        <dbReference type="EMBL" id="CAL1383539.1"/>
    </source>
</evidence>
<keyword evidence="5" id="KW-1185">Reference proteome</keyword>
<proteinExistence type="predicted"/>